<keyword evidence="5" id="KW-1185">Reference proteome</keyword>
<reference evidence="4 5" key="1">
    <citation type="journal article" date="2019" name="Int. J. Syst. Evol. Microbiol.">
        <title>The Global Catalogue of Microorganisms (GCM) 10K type strain sequencing project: providing services to taxonomists for standard genome sequencing and annotation.</title>
        <authorList>
            <consortium name="The Broad Institute Genomics Platform"/>
            <consortium name="The Broad Institute Genome Sequencing Center for Infectious Disease"/>
            <person name="Wu L."/>
            <person name="Ma J."/>
        </authorList>
    </citation>
    <scope>NUCLEOTIDE SEQUENCE [LARGE SCALE GENOMIC DNA]</scope>
    <source>
        <strain evidence="4 5">XZYJT29</strain>
    </source>
</reference>
<feature type="region of interest" description="Disordered" evidence="2">
    <location>
        <begin position="1"/>
        <end position="22"/>
    </location>
</feature>
<keyword evidence="1" id="KW-0479">Metal-binding</keyword>
<organism evidence="4 5">
    <name type="scientific">Halosimplex aquaticum</name>
    <dbReference type="NCBI Taxonomy" id="3026162"/>
    <lineage>
        <taxon>Archaea</taxon>
        <taxon>Methanobacteriati</taxon>
        <taxon>Methanobacteriota</taxon>
        <taxon>Stenosarchaea group</taxon>
        <taxon>Halobacteria</taxon>
        <taxon>Halobacteriales</taxon>
        <taxon>Haloarculaceae</taxon>
        <taxon>Halosimplex</taxon>
    </lineage>
</organism>
<dbReference type="EMBL" id="JBHTAS010000001">
    <property type="protein sequence ID" value="MFC7142544.1"/>
    <property type="molecule type" value="Genomic_DNA"/>
</dbReference>
<dbReference type="GO" id="GO:0046872">
    <property type="term" value="F:metal ion binding"/>
    <property type="evidence" value="ECO:0007669"/>
    <property type="project" value="UniProtKB-KW"/>
</dbReference>
<evidence type="ECO:0000256" key="2">
    <source>
        <dbReference type="SAM" id="MobiDB-lite"/>
    </source>
</evidence>
<dbReference type="InterPro" id="IPR011051">
    <property type="entry name" value="RmlC_Cupin_sf"/>
</dbReference>
<dbReference type="GeneID" id="78822889"/>
<dbReference type="InterPro" id="IPR014710">
    <property type="entry name" value="RmlC-like_jellyroll"/>
</dbReference>
<dbReference type="InterPro" id="IPR051610">
    <property type="entry name" value="GPI/OXD"/>
</dbReference>
<proteinExistence type="predicted"/>
<dbReference type="AlphaFoldDB" id="A0ABD5Y5C1"/>
<gene>
    <name evidence="4" type="ORF">ACFQMA_22245</name>
</gene>
<dbReference type="SUPFAM" id="SSF51182">
    <property type="entry name" value="RmlC-like cupins"/>
    <property type="match status" value="1"/>
</dbReference>
<dbReference type="InterPro" id="IPR013096">
    <property type="entry name" value="Cupin_2"/>
</dbReference>
<dbReference type="RefSeq" id="WP_274323606.1">
    <property type="nucleotide sequence ID" value="NZ_CP118158.1"/>
</dbReference>
<dbReference type="PANTHER" id="PTHR35848:SF9">
    <property type="entry name" value="SLL1358 PROTEIN"/>
    <property type="match status" value="1"/>
</dbReference>
<evidence type="ECO:0000256" key="1">
    <source>
        <dbReference type="ARBA" id="ARBA00022723"/>
    </source>
</evidence>
<name>A0ABD5Y5C1_9EURY</name>
<dbReference type="PANTHER" id="PTHR35848">
    <property type="entry name" value="OXALATE-BINDING PROTEIN"/>
    <property type="match status" value="1"/>
</dbReference>
<evidence type="ECO:0000313" key="5">
    <source>
        <dbReference type="Proteomes" id="UP001596432"/>
    </source>
</evidence>
<comment type="caution">
    <text evidence="4">The sequence shown here is derived from an EMBL/GenBank/DDBJ whole genome shotgun (WGS) entry which is preliminary data.</text>
</comment>
<dbReference type="Proteomes" id="UP001596432">
    <property type="component" value="Unassembled WGS sequence"/>
</dbReference>
<dbReference type="Gene3D" id="2.60.120.10">
    <property type="entry name" value="Jelly Rolls"/>
    <property type="match status" value="1"/>
</dbReference>
<protein>
    <submittedName>
        <fullName evidence="4">Cupin domain-containing protein</fullName>
    </submittedName>
</protein>
<evidence type="ECO:0000313" key="4">
    <source>
        <dbReference type="EMBL" id="MFC7142544.1"/>
    </source>
</evidence>
<sequence>MADESDSDRHGDPVVTASALDWDEYDHGDRQFRRKQLGAAAGGEDLGTSLYELEPGKRTWPRHYHAGNEEAIYVLGGELTLWLGADEADGAGAGSAGETERALEPGDYVALPSGPDHAHEVEARGAETARFLVISTMNEPDMSVLVESGAAMLFAGGAPGNYDDRYISKTVDLDAEVDYWDE</sequence>
<accession>A0ABD5Y5C1</accession>
<feature type="domain" description="Cupin type-2" evidence="3">
    <location>
        <begin position="50"/>
        <end position="134"/>
    </location>
</feature>
<dbReference type="Pfam" id="PF07883">
    <property type="entry name" value="Cupin_2"/>
    <property type="match status" value="1"/>
</dbReference>
<evidence type="ECO:0000259" key="3">
    <source>
        <dbReference type="Pfam" id="PF07883"/>
    </source>
</evidence>